<dbReference type="KEGG" id="cbab:SMCB_1182"/>
<reference evidence="3 4" key="1">
    <citation type="journal article" date="2014" name="Nat. Commun.">
        <title>Physiological and genomic features of highly alkaliphilic hydrogen-utilizing Betaproteobacteria from a continental serpentinizing site.</title>
        <authorList>
            <person name="Suzuki S."/>
            <person name="Kuenen J.G."/>
            <person name="Schipper K."/>
            <person name="van der Velde S."/>
            <person name="Ishii S."/>
            <person name="Wu A."/>
            <person name="Sorokin D.Y."/>
            <person name="Tenney A."/>
            <person name="Meng X.Y."/>
            <person name="Morrill P.L."/>
            <person name="Kamagata Y."/>
            <person name="Muyzer G."/>
            <person name="Nealson K.H."/>
        </authorList>
    </citation>
    <scope>NUCLEOTIDE SEQUENCE [LARGE SCALE GENOMIC DNA]</scope>
    <source>
        <strain evidence="3 4">B1</strain>
    </source>
</reference>
<dbReference type="Pfam" id="PF03993">
    <property type="entry name" value="DUF349"/>
    <property type="match status" value="1"/>
</dbReference>
<feature type="compositionally biased region" description="Basic and acidic residues" evidence="2">
    <location>
        <begin position="767"/>
        <end position="784"/>
    </location>
</feature>
<protein>
    <submittedName>
        <fullName evidence="3">RTX toxins and related Ca2+-binding protein</fullName>
    </submittedName>
</protein>
<feature type="coiled-coil region" evidence="1">
    <location>
        <begin position="423"/>
        <end position="454"/>
    </location>
</feature>
<evidence type="ECO:0000256" key="2">
    <source>
        <dbReference type="SAM" id="MobiDB-lite"/>
    </source>
</evidence>
<feature type="region of interest" description="Disordered" evidence="2">
    <location>
        <begin position="639"/>
        <end position="786"/>
    </location>
</feature>
<organism evidence="3 4">
    <name type="scientific">Serpentinimonas maccroryi</name>
    <dbReference type="NCBI Taxonomy" id="1458426"/>
    <lineage>
        <taxon>Bacteria</taxon>
        <taxon>Pseudomonadati</taxon>
        <taxon>Pseudomonadota</taxon>
        <taxon>Betaproteobacteria</taxon>
        <taxon>Burkholderiales</taxon>
        <taxon>Comamonadaceae</taxon>
        <taxon>Serpentinimonas</taxon>
    </lineage>
</organism>
<dbReference type="STRING" id="1458426.SMCB_1182"/>
<sequence>MCPRTTPFVGARVALPTPSEAVNASVKSAPSTADLSQLDALTGGAFKSPTSGERATRLREWLASEPSIEQMTEVYRELSHRDKGAAKPLKDKLDELKRIKAQDAIAEEWAAKAHALLAQSRLNLADAMGWQREAAKAGAPLSREPLAGLRLALSARMKALEDLQHQVQVEREAAVLLAQRIELLSTKPLAEAQAQREPLRTDVAAWQTRASALCADPAWASLEPKYAQQLETSRNQLNLVWEAFDAALAQALAATTDEQVALPAVPVWADELRALRGVAAPPAADAADQAARQQQANQAVAAALQALQQELAQGHSKTAPKAAAALRQVLKDHGRHIAPALEAEAQAALVSSSELEGWQRWRADQLREELLAKAVALTQAPEGQRMGGRKVQEALRQLREQWKATDQGGASNQALWKKFDEACNEAHKQVEAWLEQLKQQNQANRAQRLALIDEVHAWTAAHATSTDWKLQLRELHALSERWRESGHLSEKLYAELQPLWKAAMAQAHARLEAAQEQSVQRRQALIAEAQALGQMPALRIDAVKALQQRWQQEAHAVPLDRRLEQKLWEAFRQPIDAAFERKTAERVHVAAALSAHDQAVLQAAQALEAACAAGDAQRIRSASDALHAVLRGQSVPAVAPALTPSQPEPAAAGADADAAEAQAGDEPGATPATPDVALSTDAQAESQTPPSPPAEAQPESESDSKAPATHAATPTAAPRKLVAMRGDDRPGMARAQPQSGRPGAAGRDARKGPREGFPGDARGAQRGGERADWRSHEREERGPRLGDAAFRAQRQALEQAELALKKLATQAHGEALMGLLAAWQQRNPTELPSAQALGGKAAAAARAAWAAALAQAGSEAAAAARGTHLLRLEMAAELPTPAAHLEARRALQLQLLTRRHDPAPAQTWAHDVAQVLASPHDAAAAERLQAVLKVLLRR</sequence>
<keyword evidence="4" id="KW-1185">Reference proteome</keyword>
<name>A0A060NPY9_9BURK</name>
<dbReference type="InterPro" id="IPR007139">
    <property type="entry name" value="DUF349"/>
</dbReference>
<dbReference type="Proteomes" id="UP000066014">
    <property type="component" value="Chromosome"/>
</dbReference>
<dbReference type="AlphaFoldDB" id="A0A060NPY9"/>
<feature type="compositionally biased region" description="Low complexity" evidence="2">
    <location>
        <begin position="648"/>
        <end position="669"/>
    </location>
</feature>
<feature type="compositionally biased region" description="Low complexity" evidence="2">
    <location>
        <begin position="706"/>
        <end position="718"/>
    </location>
</feature>
<evidence type="ECO:0000256" key="1">
    <source>
        <dbReference type="SAM" id="Coils"/>
    </source>
</evidence>
<dbReference type="OrthoDB" id="5523335at2"/>
<evidence type="ECO:0000313" key="3">
    <source>
        <dbReference type="EMBL" id="BAO83410.1"/>
    </source>
</evidence>
<gene>
    <name evidence="3" type="ORF">SMCB_1182</name>
</gene>
<dbReference type="EMBL" id="AP014569">
    <property type="protein sequence ID" value="BAO83410.1"/>
    <property type="molecule type" value="Genomic_DNA"/>
</dbReference>
<proteinExistence type="predicted"/>
<accession>A0A060NPY9</accession>
<keyword evidence="1" id="KW-0175">Coiled coil</keyword>
<evidence type="ECO:0000313" key="4">
    <source>
        <dbReference type="Proteomes" id="UP000066014"/>
    </source>
</evidence>
<dbReference type="HOGENOM" id="CLU_316105_0_0_4"/>